<keyword evidence="4" id="KW-0677">Repeat</keyword>
<reference evidence="9 10" key="1">
    <citation type="submission" date="2024-01" db="EMBL/GenBank/DDBJ databases">
        <title>Campylobacter porcellus sp. nov.</title>
        <authorList>
            <person name="Papic B."/>
            <person name="Gruntar I."/>
        </authorList>
    </citation>
    <scope>NUCLEOTIDE SEQUENCE [LARGE SCALE GENOMIC DNA]</scope>
    <source>
        <strain evidence="9 10">CX2-4855-23</strain>
    </source>
</reference>
<dbReference type="PANTHER" id="PTHR13891:SF1">
    <property type="entry name" value="CYTOCHROME C OXIDASE ASSEMBLY FACTOR 7"/>
    <property type="match status" value="1"/>
</dbReference>
<dbReference type="RefSeq" id="WP_330518294.1">
    <property type="nucleotide sequence ID" value="NZ_JAZBRC010000016.1"/>
</dbReference>
<dbReference type="InterPro" id="IPR006597">
    <property type="entry name" value="Sel1-like"/>
</dbReference>
<dbReference type="InterPro" id="IPR040239">
    <property type="entry name" value="HcpB-like"/>
</dbReference>
<name>A0ABU7M6B6_9BACT</name>
<keyword evidence="7" id="KW-1015">Disulfide bond</keyword>
<dbReference type="Pfam" id="PF08238">
    <property type="entry name" value="Sel1"/>
    <property type="match status" value="2"/>
</dbReference>
<proteinExistence type="inferred from homology"/>
<comment type="similarity">
    <text evidence="2">Belongs to the hcp beta-lactamase family.</text>
</comment>
<gene>
    <name evidence="9" type="ORF">V2I23_08170</name>
</gene>
<protein>
    <recommendedName>
        <fullName evidence="3">beta-lactamase</fullName>
        <ecNumber evidence="3">3.5.2.6</ecNumber>
    </recommendedName>
</protein>
<evidence type="ECO:0000313" key="9">
    <source>
        <dbReference type="EMBL" id="MEE3745254.1"/>
    </source>
</evidence>
<organism evidence="9 10">
    <name type="scientific">Campylobacter porcelli</name>
    <dbReference type="NCBI Taxonomy" id="1660073"/>
    <lineage>
        <taxon>Bacteria</taxon>
        <taxon>Pseudomonadati</taxon>
        <taxon>Campylobacterota</taxon>
        <taxon>Epsilonproteobacteria</taxon>
        <taxon>Campylobacterales</taxon>
        <taxon>Campylobacteraceae</taxon>
        <taxon>Campylobacter</taxon>
    </lineage>
</organism>
<sequence>MCCSWTLIYIFGNGVRQNHQKAAELIKKACDNNDTLSCIALGILYENGKGLRQDYTMAKEYYDKACKLGDQKGCDRYKRLSSR</sequence>
<keyword evidence="8" id="KW-0046">Antibiotic resistance</keyword>
<keyword evidence="10" id="KW-1185">Reference proteome</keyword>
<evidence type="ECO:0000313" key="10">
    <source>
        <dbReference type="Proteomes" id="UP001331664"/>
    </source>
</evidence>
<comment type="catalytic activity">
    <reaction evidence="1">
        <text>a beta-lactam + H2O = a substituted beta-amino acid</text>
        <dbReference type="Rhea" id="RHEA:20401"/>
        <dbReference type="ChEBI" id="CHEBI:15377"/>
        <dbReference type="ChEBI" id="CHEBI:35627"/>
        <dbReference type="ChEBI" id="CHEBI:140347"/>
        <dbReference type="EC" id="3.5.2.6"/>
    </reaction>
</comment>
<dbReference type="SMART" id="SM00671">
    <property type="entry name" value="SEL1"/>
    <property type="match status" value="2"/>
</dbReference>
<evidence type="ECO:0000256" key="1">
    <source>
        <dbReference type="ARBA" id="ARBA00001526"/>
    </source>
</evidence>
<accession>A0ABU7M6B6</accession>
<evidence type="ECO:0000256" key="7">
    <source>
        <dbReference type="ARBA" id="ARBA00023157"/>
    </source>
</evidence>
<evidence type="ECO:0000256" key="4">
    <source>
        <dbReference type="ARBA" id="ARBA00022737"/>
    </source>
</evidence>
<keyword evidence="6" id="KW-0802">TPR repeat</keyword>
<dbReference type="SUPFAM" id="SSF81901">
    <property type="entry name" value="HCP-like"/>
    <property type="match status" value="1"/>
</dbReference>
<dbReference type="EMBL" id="JAZBRD010000020">
    <property type="protein sequence ID" value="MEE3745254.1"/>
    <property type="molecule type" value="Genomic_DNA"/>
</dbReference>
<evidence type="ECO:0000256" key="3">
    <source>
        <dbReference type="ARBA" id="ARBA00012865"/>
    </source>
</evidence>
<dbReference type="Gene3D" id="1.25.40.10">
    <property type="entry name" value="Tetratricopeptide repeat domain"/>
    <property type="match status" value="1"/>
</dbReference>
<dbReference type="EC" id="3.5.2.6" evidence="3"/>
<dbReference type="PANTHER" id="PTHR13891">
    <property type="entry name" value="CYTOCHROME C OXIDASE ASSEMBLY FACTOR 7"/>
    <property type="match status" value="1"/>
</dbReference>
<dbReference type="InterPro" id="IPR011990">
    <property type="entry name" value="TPR-like_helical_dom_sf"/>
</dbReference>
<evidence type="ECO:0000256" key="8">
    <source>
        <dbReference type="ARBA" id="ARBA00023251"/>
    </source>
</evidence>
<evidence type="ECO:0000256" key="5">
    <source>
        <dbReference type="ARBA" id="ARBA00022801"/>
    </source>
</evidence>
<dbReference type="Proteomes" id="UP001331664">
    <property type="component" value="Unassembled WGS sequence"/>
</dbReference>
<keyword evidence="5" id="KW-0378">Hydrolase</keyword>
<comment type="caution">
    <text evidence="9">The sequence shown here is derived from an EMBL/GenBank/DDBJ whole genome shotgun (WGS) entry which is preliminary data.</text>
</comment>
<evidence type="ECO:0000256" key="6">
    <source>
        <dbReference type="ARBA" id="ARBA00022803"/>
    </source>
</evidence>
<evidence type="ECO:0000256" key="2">
    <source>
        <dbReference type="ARBA" id="ARBA00008486"/>
    </source>
</evidence>